<dbReference type="GO" id="GO:0016628">
    <property type="term" value="F:oxidoreductase activity, acting on the CH-CH group of donors, NAD or NADP as acceptor"/>
    <property type="evidence" value="ECO:0007669"/>
    <property type="project" value="InterPro"/>
</dbReference>
<dbReference type="SUPFAM" id="SSF52413">
    <property type="entry name" value="UDP-glucose/GDP-mannose dehydrogenase C-terminal domain"/>
    <property type="match status" value="1"/>
</dbReference>
<dbReference type="SUPFAM" id="SSF48179">
    <property type="entry name" value="6-phosphogluconate dehydrogenase C-terminal domain-like"/>
    <property type="match status" value="1"/>
</dbReference>
<dbReference type="SMART" id="SM00984">
    <property type="entry name" value="UDPG_MGDP_dh_C"/>
    <property type="match status" value="1"/>
</dbReference>
<evidence type="ECO:0000259" key="5">
    <source>
        <dbReference type="SMART" id="SM00984"/>
    </source>
</evidence>
<protein>
    <submittedName>
        <fullName evidence="6">Nucleotide sugar dehydrogenase</fullName>
    </submittedName>
</protein>
<dbReference type="InterPro" id="IPR017476">
    <property type="entry name" value="UDP-Glc/GDP-Man"/>
</dbReference>
<dbReference type="InterPro" id="IPR028359">
    <property type="entry name" value="UDP_ManNAc/GlcNAc_DH"/>
</dbReference>
<evidence type="ECO:0000313" key="6">
    <source>
        <dbReference type="EMBL" id="OAN55043.1"/>
    </source>
</evidence>
<dbReference type="GO" id="GO:0051287">
    <property type="term" value="F:NAD binding"/>
    <property type="evidence" value="ECO:0007669"/>
    <property type="project" value="InterPro"/>
</dbReference>
<dbReference type="EMBL" id="LWQU01000104">
    <property type="protein sequence ID" value="OAN55043.1"/>
    <property type="molecule type" value="Genomic_DNA"/>
</dbReference>
<dbReference type="GO" id="GO:0016616">
    <property type="term" value="F:oxidoreductase activity, acting on the CH-OH group of donors, NAD or NADP as acceptor"/>
    <property type="evidence" value="ECO:0007669"/>
    <property type="project" value="InterPro"/>
</dbReference>
<keyword evidence="2" id="KW-0560">Oxidoreductase</keyword>
<evidence type="ECO:0000313" key="7">
    <source>
        <dbReference type="Proteomes" id="UP000078543"/>
    </source>
</evidence>
<dbReference type="Pfam" id="PF00984">
    <property type="entry name" value="UDPG_MGDP_dh"/>
    <property type="match status" value="1"/>
</dbReference>
<dbReference type="STRING" id="1437059.A6A05_00340"/>
<dbReference type="Gene3D" id="3.40.50.720">
    <property type="entry name" value="NAD(P)-binding Rossmann-like Domain"/>
    <property type="match status" value="2"/>
</dbReference>
<feature type="domain" description="UDP-glucose/GDP-mannose dehydrogenase C-terminal" evidence="5">
    <location>
        <begin position="312"/>
        <end position="398"/>
    </location>
</feature>
<dbReference type="OrthoDB" id="9803238at2"/>
<dbReference type="Pfam" id="PF03721">
    <property type="entry name" value="UDPG_MGDP_dh_N"/>
    <property type="match status" value="1"/>
</dbReference>
<evidence type="ECO:0000256" key="1">
    <source>
        <dbReference type="ARBA" id="ARBA00006601"/>
    </source>
</evidence>
<dbReference type="InterPro" id="IPR008927">
    <property type="entry name" value="6-PGluconate_DH-like_C_sf"/>
</dbReference>
<keyword evidence="3" id="KW-0520">NAD</keyword>
<keyword evidence="7" id="KW-1185">Reference proteome</keyword>
<dbReference type="InterPro" id="IPR014027">
    <property type="entry name" value="UDP-Glc/GDP-Man_DH_C"/>
</dbReference>
<dbReference type="PIRSF" id="PIRSF000124">
    <property type="entry name" value="UDPglc_GDPman_dh"/>
    <property type="match status" value="1"/>
</dbReference>
<dbReference type="PIRSF" id="PIRSF500136">
    <property type="entry name" value="UDP_ManNAc_DH"/>
    <property type="match status" value="1"/>
</dbReference>
<organism evidence="6 7">
    <name type="scientific">Magnetospirillum moscoviense</name>
    <dbReference type="NCBI Taxonomy" id="1437059"/>
    <lineage>
        <taxon>Bacteria</taxon>
        <taxon>Pseudomonadati</taxon>
        <taxon>Pseudomonadota</taxon>
        <taxon>Alphaproteobacteria</taxon>
        <taxon>Rhodospirillales</taxon>
        <taxon>Rhodospirillaceae</taxon>
        <taxon>Magnetospirillum</taxon>
    </lineage>
</organism>
<dbReference type="Proteomes" id="UP000078543">
    <property type="component" value="Unassembled WGS sequence"/>
</dbReference>
<evidence type="ECO:0000256" key="3">
    <source>
        <dbReference type="ARBA" id="ARBA00023027"/>
    </source>
</evidence>
<sequence length="403" mass="44726">MQTSARKDFDLCIVGGAGHVGLPLALSFCHAGLKVLVHDLNEAIFPEIRAGRMPFLEHGSDELLREALDTGRLTLDADISSVARAETVIITIGTPVDEFLNPVHKAVKQCIDSLLPWIGDGQLLILRSTVYPGTTDWLHRTLADRQRKILVAFCPERVVQGWAIKELATTPQIVSATSPDALARARALFDKVVPEIIELPPMEAEFAKLFNNAYRYMSFAITNQFYMIADQAGVDYYRILHAMTHNYPRAKDMPSAGFTAGPCLFKDTMQLAAFARNSFPMGHSAMLVNEGLILHIIERLRNTYPLKQMTVGLLGMAFKANSDDTRASLSFKMRKDLTLEAREVLITDPLVTTLPDLLPLDEVIARSDLLILCAPHGAYKELDTKGKPVVDIWNYLNGPDVVR</sequence>
<comment type="caution">
    <text evidence="6">The sequence shown here is derived from an EMBL/GenBank/DDBJ whole genome shotgun (WGS) entry which is preliminary data.</text>
</comment>
<dbReference type="InterPro" id="IPR036220">
    <property type="entry name" value="UDP-Glc/GDP-Man_DH_C_sf"/>
</dbReference>
<dbReference type="InterPro" id="IPR014026">
    <property type="entry name" value="UDP-Glc/GDP-Man_DH_dimer"/>
</dbReference>
<dbReference type="Pfam" id="PF03720">
    <property type="entry name" value="UDPG_MGDP_dh_C"/>
    <property type="match status" value="1"/>
</dbReference>
<dbReference type="SUPFAM" id="SSF51735">
    <property type="entry name" value="NAD(P)-binding Rossmann-fold domains"/>
    <property type="match status" value="1"/>
</dbReference>
<dbReference type="PANTHER" id="PTHR43491">
    <property type="entry name" value="UDP-N-ACETYL-D-MANNOSAMINE DEHYDROGENASE"/>
    <property type="match status" value="1"/>
</dbReference>
<gene>
    <name evidence="6" type="ORF">A6A05_00340</name>
</gene>
<reference evidence="6 7" key="1">
    <citation type="submission" date="2016-04" db="EMBL/GenBank/DDBJ databases">
        <title>Draft genome sequence of freshwater magnetotactic bacteria Magnetospirillum marisnigri SP-1 and Magnetospirillum moscoviense BB-1.</title>
        <authorList>
            <person name="Koziaeva V."/>
            <person name="Dziuba M.V."/>
            <person name="Ivanov T.M."/>
            <person name="Kuznetsov B."/>
            <person name="Grouzdev D.S."/>
        </authorList>
    </citation>
    <scope>NUCLEOTIDE SEQUENCE [LARGE SCALE GENOMIC DNA]</scope>
    <source>
        <strain evidence="6 7">BB-1</strain>
    </source>
</reference>
<name>A0A178MWY7_9PROT</name>
<evidence type="ECO:0000256" key="2">
    <source>
        <dbReference type="ARBA" id="ARBA00023002"/>
    </source>
</evidence>
<comment type="similarity">
    <text evidence="1 4">Belongs to the UDP-glucose/GDP-mannose dehydrogenase family.</text>
</comment>
<dbReference type="InterPro" id="IPR001732">
    <property type="entry name" value="UDP-Glc/GDP-Man_DH_N"/>
</dbReference>
<dbReference type="NCBIfam" id="TIGR03026">
    <property type="entry name" value="NDP-sugDHase"/>
    <property type="match status" value="1"/>
</dbReference>
<dbReference type="RefSeq" id="WP_068498096.1">
    <property type="nucleotide sequence ID" value="NZ_LWQU01000104.1"/>
</dbReference>
<accession>A0A178MWY7</accession>
<dbReference type="InterPro" id="IPR036291">
    <property type="entry name" value="NAD(P)-bd_dom_sf"/>
</dbReference>
<proteinExistence type="inferred from homology"/>
<dbReference type="PANTHER" id="PTHR43491:SF2">
    <property type="entry name" value="UDP-N-ACETYL-D-MANNOSAMINE DEHYDROGENASE"/>
    <property type="match status" value="1"/>
</dbReference>
<evidence type="ECO:0000256" key="4">
    <source>
        <dbReference type="PIRNR" id="PIRNR000124"/>
    </source>
</evidence>
<dbReference type="GO" id="GO:0000271">
    <property type="term" value="P:polysaccharide biosynthetic process"/>
    <property type="evidence" value="ECO:0007669"/>
    <property type="project" value="InterPro"/>
</dbReference>
<dbReference type="AlphaFoldDB" id="A0A178MWY7"/>